<dbReference type="GO" id="GO:0042742">
    <property type="term" value="P:defense response to bacterium"/>
    <property type="evidence" value="ECO:0007669"/>
    <property type="project" value="UniProtKB-ARBA"/>
</dbReference>
<protein>
    <recommendedName>
        <fullName evidence="14">NB-ARC domain-containing protein</fullName>
    </recommendedName>
</protein>
<dbReference type="Gene3D" id="1.10.10.10">
    <property type="entry name" value="Winged helix-like DNA-binding domain superfamily/Winged helix DNA-binding domain"/>
    <property type="match status" value="1"/>
</dbReference>
<keyword evidence="6" id="KW-0175">Coiled coil</keyword>
<dbReference type="GO" id="GO:0043531">
    <property type="term" value="F:ADP binding"/>
    <property type="evidence" value="ECO:0007669"/>
    <property type="project" value="InterPro"/>
</dbReference>
<feature type="compositionally biased region" description="Polar residues" evidence="7">
    <location>
        <begin position="871"/>
        <end position="892"/>
    </location>
</feature>
<dbReference type="Pfam" id="PF23598">
    <property type="entry name" value="LRR_14"/>
    <property type="match status" value="2"/>
</dbReference>
<dbReference type="InterPro" id="IPR032675">
    <property type="entry name" value="LRR_dom_sf"/>
</dbReference>
<dbReference type="InterPro" id="IPR044974">
    <property type="entry name" value="Disease_R_plants"/>
</dbReference>
<keyword evidence="5" id="KW-0611">Plant defense</keyword>
<dbReference type="InterPro" id="IPR055414">
    <property type="entry name" value="LRR_R13L4/SHOC2-like"/>
</dbReference>
<dbReference type="InterPro" id="IPR058922">
    <property type="entry name" value="WHD_DRP"/>
</dbReference>
<dbReference type="Gene3D" id="3.80.10.10">
    <property type="entry name" value="Ribonuclease Inhibitor"/>
    <property type="match status" value="1"/>
</dbReference>
<feature type="domain" description="Disease resistance R13L4/SHOC-2-like LRR" evidence="11">
    <location>
        <begin position="526"/>
        <end position="639"/>
    </location>
</feature>
<dbReference type="Gene3D" id="1.20.5.4130">
    <property type="match status" value="1"/>
</dbReference>
<evidence type="ECO:0008006" key="14">
    <source>
        <dbReference type="Google" id="ProtNLM"/>
    </source>
</evidence>
<evidence type="ECO:0000259" key="11">
    <source>
        <dbReference type="Pfam" id="PF23598"/>
    </source>
</evidence>
<evidence type="ECO:0000256" key="5">
    <source>
        <dbReference type="ARBA" id="ARBA00022821"/>
    </source>
</evidence>
<sequence>MEAPTSASLGAMGSLLQKLKELKGPPTIHQLMADLSILQDRLEKLSKVRDPSLTVKYWMKDVREISYDMEDCIDFLVNADAGAKMGWDDTISGFLTLVKEANERWSIYNLDADAGSSPTNMVVHNHLPTVFSKVVDPVGMDGPRNKLRGWMAEDEDENLKVLCILGAEGIGKTKLAELLWRELEGKFECRAFVQTAKKPDIRMILRNILSQVRPLQPVVPCAVTNLIDDVKNHLKNRRYFIVIDDLWAPSVWDVVRHAFPVNNCGSRIITTTKVDEVALACCVYNPQYIFKMKALSVDESKKLLISRTFGSGEHPGQFHKVTQEIARKCGGSPLAIIIMGSLLAIQHETVQNLEDRLKYWQYVENFLCNNLRVNATSDEILKQVLNLCYNSLPCCLKTCLLYLSVYPDNYILLKEDLVNQWIAQDFVCSSTRENAMEVAMSYFNKLVNLGLIQCRDIKYKSDILTYAVHHIVHEFITRKAQEENFVTAIDYSQTTVRLTYKVHRLSLHFGSATYATTPANIGLSEIRSFIFIGLFNCMPSIKEFKLLRVACLDFSCEDGNMIDLTEIYQLILLRYLQVNCSVTVKLPDQMQCLKHLETLEINANDAVVPSNILHLSFLQFQFYGLSNQPGVADGISNLTMDPSTSHTSTSFHGSTRESIPPVQTLELLPSACIFSGISKWISQLRGLSILKIVVTEFQTSNIDILTELSTLAALSLYVLEPTAKCVVFKQRTFSALGFFEFRCRKLWLEFEEGAMPNLQRLYLVFNAHRGEEYGHSVLSGVEHLLNLKDVMARIGVASGAGESDRRAAKSVCENAIGKHPYGPTFEVVGTIDRQIQSQQCPMQRGDVRQAIKIDIRQTTNRDLEDTKNLSDSRTFQANDPPKSSQDPKSGVL</sequence>
<dbReference type="Pfam" id="PF00931">
    <property type="entry name" value="NB-ARC"/>
    <property type="match status" value="1"/>
</dbReference>
<keyword evidence="2" id="KW-0433">Leucine-rich repeat</keyword>
<dbReference type="EnsemblPlants" id="ORUFI11G07560.1">
    <property type="protein sequence ID" value="ORUFI11G07560.1"/>
    <property type="gene ID" value="ORUFI11G07560"/>
</dbReference>
<dbReference type="Proteomes" id="UP000008022">
    <property type="component" value="Unassembled WGS sequence"/>
</dbReference>
<evidence type="ECO:0000256" key="7">
    <source>
        <dbReference type="SAM" id="MobiDB-lite"/>
    </source>
</evidence>
<feature type="domain" description="Disease resistance protein winged helix" evidence="10">
    <location>
        <begin position="405"/>
        <end position="476"/>
    </location>
</feature>
<keyword evidence="4" id="KW-0547">Nucleotide-binding</keyword>
<evidence type="ECO:0000259" key="10">
    <source>
        <dbReference type="Pfam" id="PF23559"/>
    </source>
</evidence>
<dbReference type="GO" id="GO:0002758">
    <property type="term" value="P:innate immune response-activating signaling pathway"/>
    <property type="evidence" value="ECO:0007669"/>
    <property type="project" value="UniProtKB-ARBA"/>
</dbReference>
<evidence type="ECO:0000256" key="2">
    <source>
        <dbReference type="ARBA" id="ARBA00022614"/>
    </source>
</evidence>
<dbReference type="Gene3D" id="3.40.50.300">
    <property type="entry name" value="P-loop containing nucleotide triphosphate hydrolases"/>
    <property type="match status" value="1"/>
</dbReference>
<evidence type="ECO:0000256" key="6">
    <source>
        <dbReference type="ARBA" id="ARBA00023054"/>
    </source>
</evidence>
<dbReference type="InterPro" id="IPR002182">
    <property type="entry name" value="NB-ARC"/>
</dbReference>
<evidence type="ECO:0000313" key="13">
    <source>
        <dbReference type="Proteomes" id="UP000008022"/>
    </source>
</evidence>
<dbReference type="PRINTS" id="PR00364">
    <property type="entry name" value="DISEASERSIST"/>
</dbReference>
<feature type="region of interest" description="Disordered" evidence="7">
    <location>
        <begin position="858"/>
        <end position="892"/>
    </location>
</feature>
<organism evidence="12 13">
    <name type="scientific">Oryza rufipogon</name>
    <name type="common">Brownbeard rice</name>
    <name type="synonym">Asian wild rice</name>
    <dbReference type="NCBI Taxonomy" id="4529"/>
    <lineage>
        <taxon>Eukaryota</taxon>
        <taxon>Viridiplantae</taxon>
        <taxon>Streptophyta</taxon>
        <taxon>Embryophyta</taxon>
        <taxon>Tracheophyta</taxon>
        <taxon>Spermatophyta</taxon>
        <taxon>Magnoliopsida</taxon>
        <taxon>Liliopsida</taxon>
        <taxon>Poales</taxon>
        <taxon>Poaceae</taxon>
        <taxon>BOP clade</taxon>
        <taxon>Oryzoideae</taxon>
        <taxon>Oryzeae</taxon>
        <taxon>Oryzinae</taxon>
        <taxon>Oryza</taxon>
    </lineage>
</organism>
<feature type="compositionally biased region" description="Basic and acidic residues" evidence="7">
    <location>
        <begin position="858"/>
        <end position="870"/>
    </location>
</feature>
<name>A0A0E0R616_ORYRU</name>
<keyword evidence="3" id="KW-0677">Repeat</keyword>
<evidence type="ECO:0000256" key="4">
    <source>
        <dbReference type="ARBA" id="ARBA00022741"/>
    </source>
</evidence>
<keyword evidence="13" id="KW-1185">Reference proteome</keyword>
<dbReference type="Gramene" id="ORUFI11G07560.1">
    <property type="protein sequence ID" value="ORUFI11G07560.1"/>
    <property type="gene ID" value="ORUFI11G07560"/>
</dbReference>
<dbReference type="Pfam" id="PF23559">
    <property type="entry name" value="WHD_DRP"/>
    <property type="match status" value="1"/>
</dbReference>
<dbReference type="InterPro" id="IPR027417">
    <property type="entry name" value="P-loop_NTPase"/>
</dbReference>
<evidence type="ECO:0000256" key="3">
    <source>
        <dbReference type="ARBA" id="ARBA00022737"/>
    </source>
</evidence>
<reference evidence="13" key="1">
    <citation type="submission" date="2013-06" db="EMBL/GenBank/DDBJ databases">
        <authorList>
            <person name="Zhao Q."/>
        </authorList>
    </citation>
    <scope>NUCLEOTIDE SEQUENCE</scope>
    <source>
        <strain evidence="13">cv. W1943</strain>
    </source>
</reference>
<dbReference type="InterPro" id="IPR036388">
    <property type="entry name" value="WH-like_DNA-bd_sf"/>
</dbReference>
<dbReference type="AlphaFoldDB" id="A0A0E0R616"/>
<comment type="similarity">
    <text evidence="1">Belongs to the disease resistance NB-LRR family.</text>
</comment>
<dbReference type="FunFam" id="1.10.10.10:FF:000322">
    <property type="entry name" value="Probable disease resistance protein At1g63360"/>
    <property type="match status" value="1"/>
</dbReference>
<dbReference type="STRING" id="4529.A0A0E0R616"/>
<feature type="domain" description="Disease resistance N-terminal" evidence="9">
    <location>
        <begin position="27"/>
        <end position="74"/>
    </location>
</feature>
<dbReference type="HOGENOM" id="CLU_000837_25_1_1"/>
<reference evidence="12" key="2">
    <citation type="submission" date="2015-06" db="UniProtKB">
        <authorList>
            <consortium name="EnsemblPlants"/>
        </authorList>
    </citation>
    <scope>IDENTIFICATION</scope>
</reference>
<dbReference type="SUPFAM" id="SSF52540">
    <property type="entry name" value="P-loop containing nucleoside triphosphate hydrolases"/>
    <property type="match status" value="1"/>
</dbReference>
<feature type="domain" description="Disease resistance R13L4/SHOC-2-like LRR" evidence="11">
    <location>
        <begin position="657"/>
        <end position="825"/>
    </location>
</feature>
<dbReference type="SUPFAM" id="SSF52058">
    <property type="entry name" value="L domain-like"/>
    <property type="match status" value="1"/>
</dbReference>
<dbReference type="eggNOG" id="KOG4658">
    <property type="taxonomic scope" value="Eukaryota"/>
</dbReference>
<dbReference type="PANTHER" id="PTHR23155">
    <property type="entry name" value="DISEASE RESISTANCE PROTEIN RP"/>
    <property type="match status" value="1"/>
</dbReference>
<proteinExistence type="inferred from homology"/>
<evidence type="ECO:0000259" key="9">
    <source>
        <dbReference type="Pfam" id="PF18052"/>
    </source>
</evidence>
<dbReference type="GO" id="GO:0009626">
    <property type="term" value="P:plant-type hypersensitive response"/>
    <property type="evidence" value="ECO:0007669"/>
    <property type="project" value="UniProtKB-ARBA"/>
</dbReference>
<dbReference type="OMA" id="HIVHEFI"/>
<evidence type="ECO:0000259" key="8">
    <source>
        <dbReference type="Pfam" id="PF00931"/>
    </source>
</evidence>
<dbReference type="InterPro" id="IPR041118">
    <property type="entry name" value="Rx_N"/>
</dbReference>
<dbReference type="Pfam" id="PF18052">
    <property type="entry name" value="Rx_N"/>
    <property type="match status" value="1"/>
</dbReference>
<accession>A0A0E0R616</accession>
<evidence type="ECO:0000313" key="12">
    <source>
        <dbReference type="EnsemblPlants" id="ORUFI11G07560.1"/>
    </source>
</evidence>
<feature type="domain" description="NB-ARC" evidence="8">
    <location>
        <begin position="145"/>
        <end position="307"/>
    </location>
</feature>
<dbReference type="PANTHER" id="PTHR23155:SF1087">
    <property type="entry name" value="OS11G0462900 PROTEIN"/>
    <property type="match status" value="1"/>
</dbReference>
<evidence type="ECO:0000256" key="1">
    <source>
        <dbReference type="ARBA" id="ARBA00008894"/>
    </source>
</evidence>